<evidence type="ECO:0000313" key="1">
    <source>
        <dbReference type="EMBL" id="WMW82001.1"/>
    </source>
</evidence>
<dbReference type="EMBL" id="CP133720">
    <property type="protein sequence ID" value="WMW82001.1"/>
    <property type="molecule type" value="Genomic_DNA"/>
</dbReference>
<name>A0ABY9RPT5_9BURK</name>
<dbReference type="InterPro" id="IPR036444">
    <property type="entry name" value="PLipase_A2_dom_sf"/>
</dbReference>
<dbReference type="RefSeq" id="WP_309483478.1">
    <property type="nucleotide sequence ID" value="NZ_CP133720.1"/>
</dbReference>
<organism evidence="1 2">
    <name type="scientific">Undibacterium cyanobacteriorum</name>
    <dbReference type="NCBI Taxonomy" id="3073561"/>
    <lineage>
        <taxon>Bacteria</taxon>
        <taxon>Pseudomonadati</taxon>
        <taxon>Pseudomonadota</taxon>
        <taxon>Betaproteobacteria</taxon>
        <taxon>Burkholderiales</taxon>
        <taxon>Oxalobacteraceae</taxon>
        <taxon>Undibacterium</taxon>
    </lineage>
</organism>
<proteinExistence type="predicted"/>
<gene>
    <name evidence="1" type="ORF">RF679_06865</name>
</gene>
<dbReference type="SUPFAM" id="SSF48619">
    <property type="entry name" value="Phospholipase A2, PLA2"/>
    <property type="match status" value="1"/>
</dbReference>
<sequence>MSAFESGLQPFSTDGCSLFPDRAYITRADWCSCCLVHDLAYWRGGTEQERMAADLALKDCVQKSTKNPVLANLMFDGVRLGGGPYFFTSYRWAYGWKVGRAYAPLNADEKAQADRLESIYRASNPELKCQQQANAGATGC</sequence>
<evidence type="ECO:0000313" key="2">
    <source>
        <dbReference type="Proteomes" id="UP001181355"/>
    </source>
</evidence>
<accession>A0ABY9RPT5</accession>
<reference evidence="1" key="1">
    <citation type="submission" date="2023-09" db="EMBL/GenBank/DDBJ databases">
        <title>Undibacterium sp. 20NA77.5 isolated from freshwater.</title>
        <authorList>
            <person name="Le V."/>
            <person name="Ko S.-R."/>
            <person name="Ahn C.-Y."/>
            <person name="Oh H.-M."/>
        </authorList>
    </citation>
    <scope>NUCLEOTIDE SEQUENCE</scope>
    <source>
        <strain evidence="1">20NA77.5</strain>
    </source>
</reference>
<dbReference type="Proteomes" id="UP001181355">
    <property type="component" value="Chromosome"/>
</dbReference>
<protein>
    <submittedName>
        <fullName evidence="1">Uncharacterized protein</fullName>
    </submittedName>
</protein>
<keyword evidence="2" id="KW-1185">Reference proteome</keyword>